<dbReference type="InterPro" id="IPR050823">
    <property type="entry name" value="Plant_Ser_Thr_Prot_Kinase"/>
</dbReference>
<evidence type="ECO:0000256" key="1">
    <source>
        <dbReference type="SAM" id="MobiDB-lite"/>
    </source>
</evidence>
<proteinExistence type="predicted"/>
<protein>
    <submittedName>
        <fullName evidence="2">Protein kinase APK1B</fullName>
    </submittedName>
</protein>
<feature type="compositionally biased region" description="Basic residues" evidence="1">
    <location>
        <begin position="118"/>
        <end position="131"/>
    </location>
</feature>
<keyword evidence="2" id="KW-0808">Transferase</keyword>
<dbReference type="GO" id="GO:0016301">
    <property type="term" value="F:kinase activity"/>
    <property type="evidence" value="ECO:0007669"/>
    <property type="project" value="UniProtKB-KW"/>
</dbReference>
<feature type="compositionally biased region" description="Basic and acidic residues" evidence="1">
    <location>
        <begin position="97"/>
        <end position="117"/>
    </location>
</feature>
<dbReference type="Gene3D" id="1.10.510.10">
    <property type="entry name" value="Transferase(Phosphotransferase) domain 1"/>
    <property type="match status" value="1"/>
</dbReference>
<dbReference type="PANTHER" id="PTHR45621">
    <property type="entry name" value="OS01G0588500 PROTEIN-RELATED"/>
    <property type="match status" value="1"/>
</dbReference>
<organism evidence="2">
    <name type="scientific">Rhizophora mucronata</name>
    <name type="common">Asiatic mangrove</name>
    <dbReference type="NCBI Taxonomy" id="61149"/>
    <lineage>
        <taxon>Eukaryota</taxon>
        <taxon>Viridiplantae</taxon>
        <taxon>Streptophyta</taxon>
        <taxon>Embryophyta</taxon>
        <taxon>Tracheophyta</taxon>
        <taxon>Spermatophyta</taxon>
        <taxon>Magnoliopsida</taxon>
        <taxon>eudicotyledons</taxon>
        <taxon>Gunneridae</taxon>
        <taxon>Pentapetalae</taxon>
        <taxon>rosids</taxon>
        <taxon>fabids</taxon>
        <taxon>Malpighiales</taxon>
        <taxon>Rhizophoraceae</taxon>
        <taxon>Rhizophora</taxon>
    </lineage>
</organism>
<dbReference type="SUPFAM" id="SSF56112">
    <property type="entry name" value="Protein kinase-like (PK-like)"/>
    <property type="match status" value="1"/>
</dbReference>
<feature type="compositionally biased region" description="Polar residues" evidence="1">
    <location>
        <begin position="132"/>
        <end position="147"/>
    </location>
</feature>
<keyword evidence="2" id="KW-0418">Kinase</keyword>
<evidence type="ECO:0000313" key="2">
    <source>
        <dbReference type="EMBL" id="MBX43503.1"/>
    </source>
</evidence>
<name>A0A2P2NM21_RHIMU</name>
<accession>A0A2P2NM21</accession>
<feature type="region of interest" description="Disordered" evidence="1">
    <location>
        <begin position="97"/>
        <end position="147"/>
    </location>
</feature>
<dbReference type="InterPro" id="IPR011009">
    <property type="entry name" value="Kinase-like_dom_sf"/>
</dbReference>
<sequence length="147" mass="17039">MDKSRPSREQNLVEWARPMLNDPRKLVRIMDPRLEGQYSETGAQKAAALAYQCLSHRPKHRPTMNIVVKTLEPLKDFDDVLVGPFVFIAPSECDSHKEALKECEPKKDSKKENGHQQHEKHKHRQNRHRHQLSSPRSPTIHSLTAVR</sequence>
<reference evidence="2" key="1">
    <citation type="submission" date="2018-02" db="EMBL/GenBank/DDBJ databases">
        <title>Rhizophora mucronata_Transcriptome.</title>
        <authorList>
            <person name="Meera S.P."/>
            <person name="Sreeshan A."/>
            <person name="Augustine A."/>
        </authorList>
    </citation>
    <scope>NUCLEOTIDE SEQUENCE</scope>
    <source>
        <tissue evidence="2">Leaf</tissue>
    </source>
</reference>
<dbReference type="EMBL" id="GGEC01063019">
    <property type="protein sequence ID" value="MBX43503.1"/>
    <property type="molecule type" value="Transcribed_RNA"/>
</dbReference>
<dbReference type="AlphaFoldDB" id="A0A2P2NM21"/>